<dbReference type="AlphaFoldDB" id="A0A366DP48"/>
<gene>
    <name evidence="1" type="ORF">DFR47_1088</name>
</gene>
<keyword evidence="2" id="KW-1185">Reference proteome</keyword>
<comment type="caution">
    <text evidence="1">The sequence shown here is derived from an EMBL/GenBank/DDBJ whole genome shotgun (WGS) entry which is preliminary data.</text>
</comment>
<dbReference type="Proteomes" id="UP000252893">
    <property type="component" value="Unassembled WGS sequence"/>
</dbReference>
<name>A0A366DP48_9HYPH</name>
<dbReference type="RefSeq" id="WP_075656913.1">
    <property type="nucleotide sequence ID" value="NZ_JBHEEG010000001.1"/>
</dbReference>
<accession>A0A366DP48</accession>
<proteinExistence type="predicted"/>
<protein>
    <submittedName>
        <fullName evidence="1">Uncharacterized protein</fullName>
    </submittedName>
</protein>
<organism evidence="1 2">
    <name type="scientific">Pseudochrobactrum asaccharolyticum</name>
    <dbReference type="NCBI Taxonomy" id="354351"/>
    <lineage>
        <taxon>Bacteria</taxon>
        <taxon>Pseudomonadati</taxon>
        <taxon>Pseudomonadota</taxon>
        <taxon>Alphaproteobacteria</taxon>
        <taxon>Hyphomicrobiales</taxon>
        <taxon>Brucellaceae</taxon>
        <taxon>Pseudochrobactrum</taxon>
    </lineage>
</organism>
<reference evidence="1 2" key="1">
    <citation type="submission" date="2018-06" db="EMBL/GenBank/DDBJ databases">
        <title>Genomic Encyclopedia of Type Strains, Phase IV (KMG-IV): sequencing the most valuable type-strain genomes for metagenomic binning, comparative biology and taxonomic classification.</title>
        <authorList>
            <person name="Goeker M."/>
        </authorList>
    </citation>
    <scope>NUCLEOTIDE SEQUENCE [LARGE SCALE GENOMIC DNA]</scope>
    <source>
        <strain evidence="1 2">DSM 25619</strain>
    </source>
</reference>
<evidence type="ECO:0000313" key="1">
    <source>
        <dbReference type="EMBL" id="RBO91867.1"/>
    </source>
</evidence>
<evidence type="ECO:0000313" key="2">
    <source>
        <dbReference type="Proteomes" id="UP000252893"/>
    </source>
</evidence>
<sequence length="60" mass="6673">MKPVLMSVTTDEFTLWQAYVDAKAKADHTGAFSDAVEAKRCLKAFYCYESPIIQKNLGAV</sequence>
<dbReference type="EMBL" id="QNRH01000008">
    <property type="protein sequence ID" value="RBO91867.1"/>
    <property type="molecule type" value="Genomic_DNA"/>
</dbReference>
<dbReference type="OrthoDB" id="9860290at2"/>